<protein>
    <submittedName>
        <fullName evidence="2">Uncharacterized protein</fullName>
    </submittedName>
</protein>
<evidence type="ECO:0000313" key="3">
    <source>
        <dbReference type="Proteomes" id="UP001438707"/>
    </source>
</evidence>
<reference evidence="2 3" key="1">
    <citation type="journal article" date="2024" name="Nat. Commun.">
        <title>Phylogenomics reveals the evolutionary origins of lichenization in chlorophyte algae.</title>
        <authorList>
            <person name="Puginier C."/>
            <person name="Libourel C."/>
            <person name="Otte J."/>
            <person name="Skaloud P."/>
            <person name="Haon M."/>
            <person name="Grisel S."/>
            <person name="Petersen M."/>
            <person name="Berrin J.G."/>
            <person name="Delaux P.M."/>
            <person name="Dal Grande F."/>
            <person name="Keller J."/>
        </authorList>
    </citation>
    <scope>NUCLEOTIDE SEQUENCE [LARGE SCALE GENOMIC DNA]</scope>
    <source>
        <strain evidence="2 3">SAG 2145</strain>
    </source>
</reference>
<comment type="caution">
    <text evidence="2">The sequence shown here is derived from an EMBL/GenBank/DDBJ whole genome shotgun (WGS) entry which is preliminary data.</text>
</comment>
<name>A0AAW1Q987_9CHLO</name>
<feature type="region of interest" description="Disordered" evidence="1">
    <location>
        <begin position="1"/>
        <end position="25"/>
    </location>
</feature>
<evidence type="ECO:0000313" key="2">
    <source>
        <dbReference type="EMBL" id="KAK9817373.1"/>
    </source>
</evidence>
<gene>
    <name evidence="2" type="ORF">WJX74_009381</name>
</gene>
<sequence length="173" mass="18811">MPLQCPGTPDPPTGTQPTAAGGQQSAAELEAHVNAGFRAFTNSAMPRMPPQKRASQNASVGMEWAVSMAMSFTAMFDAPLVARVRKVSKIYYRCFGADEGKARVCLALCKCLKGPYDPNQELQLKAAGDPCPVTRAMLQAAQDMYREYHGEPSDRGLEEVKADMLSLGHRLEF</sequence>
<dbReference type="Proteomes" id="UP001438707">
    <property type="component" value="Unassembled WGS sequence"/>
</dbReference>
<keyword evidence="3" id="KW-1185">Reference proteome</keyword>
<accession>A0AAW1Q987</accession>
<proteinExistence type="predicted"/>
<feature type="compositionally biased region" description="Low complexity" evidence="1">
    <location>
        <begin position="15"/>
        <end position="25"/>
    </location>
</feature>
<dbReference type="EMBL" id="JALJOS010000073">
    <property type="protein sequence ID" value="KAK9817373.1"/>
    <property type="molecule type" value="Genomic_DNA"/>
</dbReference>
<dbReference type="AlphaFoldDB" id="A0AAW1Q987"/>
<organism evidence="2 3">
    <name type="scientific">Apatococcus lobatus</name>
    <dbReference type="NCBI Taxonomy" id="904363"/>
    <lineage>
        <taxon>Eukaryota</taxon>
        <taxon>Viridiplantae</taxon>
        <taxon>Chlorophyta</taxon>
        <taxon>core chlorophytes</taxon>
        <taxon>Trebouxiophyceae</taxon>
        <taxon>Chlorellales</taxon>
        <taxon>Chlorellaceae</taxon>
        <taxon>Apatococcus</taxon>
    </lineage>
</organism>
<evidence type="ECO:0000256" key="1">
    <source>
        <dbReference type="SAM" id="MobiDB-lite"/>
    </source>
</evidence>